<dbReference type="SUPFAM" id="SSF46785">
    <property type="entry name" value="Winged helix' DNA-binding domain"/>
    <property type="match status" value="1"/>
</dbReference>
<protein>
    <submittedName>
        <fullName evidence="2">Winged helix DNA-binding protein</fullName>
    </submittedName>
</protein>
<evidence type="ECO:0000313" key="3">
    <source>
        <dbReference type="Proteomes" id="UP001361239"/>
    </source>
</evidence>
<dbReference type="InterPro" id="IPR036388">
    <property type="entry name" value="WH-like_DNA-bd_sf"/>
</dbReference>
<comment type="caution">
    <text evidence="2">The sequence shown here is derived from an EMBL/GenBank/DDBJ whole genome shotgun (WGS) entry which is preliminary data.</text>
</comment>
<sequence length="179" mass="19486">MIDSQEALGHLLDDVKRTALNGEDPVSAAALLLEAAESLLSAAGEIGAGASEGESVSNGPLYLVSAMQQRAASRVYGARRVRDAVFADPTLFGEPAWDMLLDLLAAQGTNKRISVTSACLASNVPLTTALRWITVLENKGLVEREEDEMDARRTFLKLTRKARGLLRTYFVELERRKLL</sequence>
<dbReference type="Pfam" id="PF13463">
    <property type="entry name" value="HTH_27"/>
    <property type="match status" value="1"/>
</dbReference>
<keyword evidence="3" id="KW-1185">Reference proteome</keyword>
<dbReference type="RefSeq" id="WP_339588167.1">
    <property type="nucleotide sequence ID" value="NZ_JBBHJZ010000003.1"/>
</dbReference>
<organism evidence="2 3">
    <name type="scientific">Novosphingobium anseongense</name>
    <dbReference type="NCBI Taxonomy" id="3133436"/>
    <lineage>
        <taxon>Bacteria</taxon>
        <taxon>Pseudomonadati</taxon>
        <taxon>Pseudomonadota</taxon>
        <taxon>Alphaproteobacteria</taxon>
        <taxon>Sphingomonadales</taxon>
        <taxon>Sphingomonadaceae</taxon>
        <taxon>Novosphingobium</taxon>
    </lineage>
</organism>
<keyword evidence="2" id="KW-0238">DNA-binding</keyword>
<reference evidence="2 3" key="1">
    <citation type="submission" date="2024-03" db="EMBL/GenBank/DDBJ databases">
        <authorList>
            <person name="Jo J.-H."/>
        </authorList>
    </citation>
    <scope>NUCLEOTIDE SEQUENCE [LARGE SCALE GENOMIC DNA]</scope>
    <source>
        <strain evidence="2 3">PS1R-30</strain>
    </source>
</reference>
<proteinExistence type="predicted"/>
<evidence type="ECO:0000313" key="2">
    <source>
        <dbReference type="EMBL" id="MEJ5978231.1"/>
    </source>
</evidence>
<dbReference type="GO" id="GO:0003677">
    <property type="term" value="F:DNA binding"/>
    <property type="evidence" value="ECO:0007669"/>
    <property type="project" value="UniProtKB-KW"/>
</dbReference>
<dbReference type="Proteomes" id="UP001361239">
    <property type="component" value="Unassembled WGS sequence"/>
</dbReference>
<evidence type="ECO:0000259" key="1">
    <source>
        <dbReference type="Pfam" id="PF13463"/>
    </source>
</evidence>
<accession>A0ABU8RZY1</accession>
<dbReference type="InterPro" id="IPR000835">
    <property type="entry name" value="HTH_MarR-typ"/>
</dbReference>
<name>A0ABU8RZY1_9SPHN</name>
<feature type="domain" description="HTH marR-type" evidence="1">
    <location>
        <begin position="123"/>
        <end position="162"/>
    </location>
</feature>
<gene>
    <name evidence="2" type="ORF">WG901_16380</name>
</gene>
<dbReference type="Gene3D" id="1.10.10.10">
    <property type="entry name" value="Winged helix-like DNA-binding domain superfamily/Winged helix DNA-binding domain"/>
    <property type="match status" value="1"/>
</dbReference>
<dbReference type="InterPro" id="IPR036390">
    <property type="entry name" value="WH_DNA-bd_sf"/>
</dbReference>
<dbReference type="EMBL" id="JBBHJZ010000003">
    <property type="protein sequence ID" value="MEJ5978231.1"/>
    <property type="molecule type" value="Genomic_DNA"/>
</dbReference>